<dbReference type="RefSeq" id="WP_425439926.1">
    <property type="nucleotide sequence ID" value="NZ_AWWI01000143.1"/>
</dbReference>
<dbReference type="AlphaFoldDB" id="A0A2G8R8U2"/>
<name>A0A2G8R8U2_9RHOB</name>
<gene>
    <name evidence="1" type="ORF">P775_22245</name>
</gene>
<reference evidence="1 2" key="1">
    <citation type="submission" date="2013-09" db="EMBL/GenBank/DDBJ databases">
        <title>Genome sequencing of Phaeobacter antarcticus sp. nov. SM1211.</title>
        <authorList>
            <person name="Zhang X.-Y."/>
            <person name="Liu C."/>
            <person name="Chen X.-L."/>
            <person name="Xie B.-B."/>
            <person name="Qin Q.-L."/>
            <person name="Rong J.-C."/>
            <person name="Zhang Y.-Z."/>
        </authorList>
    </citation>
    <scope>NUCLEOTIDE SEQUENCE [LARGE SCALE GENOMIC DNA]</scope>
    <source>
        <strain evidence="1 2">SM1211</strain>
    </source>
</reference>
<comment type="caution">
    <text evidence="1">The sequence shown here is derived from an EMBL/GenBank/DDBJ whole genome shotgun (WGS) entry which is preliminary data.</text>
</comment>
<proteinExistence type="predicted"/>
<evidence type="ECO:0000313" key="1">
    <source>
        <dbReference type="EMBL" id="PIL17957.1"/>
    </source>
</evidence>
<evidence type="ECO:0000313" key="2">
    <source>
        <dbReference type="Proteomes" id="UP000231259"/>
    </source>
</evidence>
<protein>
    <submittedName>
        <fullName evidence="1">Uncharacterized protein</fullName>
    </submittedName>
</protein>
<sequence>MATLGWVDSGVVEETAEFKSRRLLGAIGNIPPAEAEDNLCAQRNLIKMVA</sequence>
<dbReference type="EMBL" id="AWWI01000143">
    <property type="protein sequence ID" value="PIL17957.1"/>
    <property type="molecule type" value="Genomic_DNA"/>
</dbReference>
<keyword evidence="2" id="KW-1185">Reference proteome</keyword>
<organism evidence="1 2">
    <name type="scientific">Puniceibacterium antarcticum</name>
    <dbReference type="NCBI Taxonomy" id="1206336"/>
    <lineage>
        <taxon>Bacteria</taxon>
        <taxon>Pseudomonadati</taxon>
        <taxon>Pseudomonadota</taxon>
        <taxon>Alphaproteobacteria</taxon>
        <taxon>Rhodobacterales</taxon>
        <taxon>Paracoccaceae</taxon>
        <taxon>Puniceibacterium</taxon>
    </lineage>
</organism>
<accession>A0A2G8R8U2</accession>
<dbReference type="Proteomes" id="UP000231259">
    <property type="component" value="Unassembled WGS sequence"/>
</dbReference>